<dbReference type="EMBL" id="JAGSYN010000053">
    <property type="protein sequence ID" value="KAG7665091.1"/>
    <property type="molecule type" value="Genomic_DNA"/>
</dbReference>
<dbReference type="GO" id="GO:0070860">
    <property type="term" value="C:RNA polymerase I core factor complex"/>
    <property type="evidence" value="ECO:0007669"/>
    <property type="project" value="TreeGrafter"/>
</dbReference>
<name>A0A8J5QI78_9ASCO</name>
<dbReference type="InterPro" id="IPR019350">
    <property type="entry name" value="RNA_pol_I-sp_TIF_RRN6-like"/>
</dbReference>
<feature type="region of interest" description="Disordered" evidence="1">
    <location>
        <begin position="745"/>
        <end position="815"/>
    </location>
</feature>
<sequence>MWPHKKGLGVRLSYGVSGNATISLDSTKDTTETTSDDSSLIEPSYQFARQHDPSKQLRPIEEESSEQDATQLIPPSTSNFTNNSNIYNRLQSPRIPNKPSQRKGNDELSGYIPSDLVSSFLIESKTLTSNIAYDPNYGDLFVLFDLLVKKRTYITVDAMAFVSGESMTILNLCIYDKRNLNKLSKRRQVNFSDPIRQIEIITGSQTEATTATLILIRTTARVYVLTCTKSAETMDLDASLDIELRIIGEVKTNELEGNQFADVKFNPISIRQFAVVDMNGNFAIWNITKTLSGIKKLNLNNQINPVSDVSEISSWKKIFWIHNSNHLLVLTRSKISQYTITAETLAKQILVTSNTWSRIRDFKIIHQQSSSSAFLLTSKELIWFDLSQGNFTRQLSWKHFLDDRDPSLKFNITVVRDETIIIMIYSQINPMIMIYTFGFMDGKPCSLLDPYYMTKGFNHSDLRQVSLVEAEQGNFNLFELSTSLAVHVRRLTMGSVGSFVEPSSMEIDDISDETVMENQTNTKGLSKKRIHNLVKELTKNFSNEEPSESQMMEDVLRYANGLDQALSTLNENPEKAKDGYISLYEFCEKEPPLSVHDLLELDDMIAQFEETLPKDDIKMVSLINNSFIKRSPFIIDNSDNTAKTHITDIAEHVQKIYYQDDRFKKYNNVYSKIAMSTLLGTSLIKCQLQNSSNNFKNQYDESIKKSPKFVQSILEEWDTPEISASQEESQDVLYDTYSTMPTLGASQKQTSILSQPQPSGFNSSQSIFPESQNSQMSTNYSQSQTPFSQSQMYSQSRPISASQRKKKRKKKGGFS</sequence>
<dbReference type="GeneID" id="73468201"/>
<evidence type="ECO:0000259" key="2">
    <source>
        <dbReference type="Pfam" id="PF10214"/>
    </source>
</evidence>
<evidence type="ECO:0000313" key="3">
    <source>
        <dbReference type="EMBL" id="KAG7665091.1"/>
    </source>
</evidence>
<feature type="domain" description="RRN6 beta-propeller" evidence="2">
    <location>
        <begin position="134"/>
        <end position="451"/>
    </location>
</feature>
<feature type="compositionally biased region" description="Basic and acidic residues" evidence="1">
    <location>
        <begin position="49"/>
        <end position="61"/>
    </location>
</feature>
<keyword evidence="4" id="KW-1185">Reference proteome</keyword>
<dbReference type="GO" id="GO:0001179">
    <property type="term" value="F:RNA polymerase I general transcription initiation factor binding"/>
    <property type="evidence" value="ECO:0007669"/>
    <property type="project" value="TreeGrafter"/>
</dbReference>
<dbReference type="RefSeq" id="XP_049265323.1">
    <property type="nucleotide sequence ID" value="XM_049405051.1"/>
</dbReference>
<reference evidence="3 4" key="1">
    <citation type="journal article" date="2021" name="DNA Res.">
        <title>Genome analysis of Candida subhashii reveals its hybrid nature and dual mitochondrial genome conformations.</title>
        <authorList>
            <person name="Mixao V."/>
            <person name="Hegedusova E."/>
            <person name="Saus E."/>
            <person name="Pryszcz L.P."/>
            <person name="Cillingova A."/>
            <person name="Nosek J."/>
            <person name="Gabaldon T."/>
        </authorList>
    </citation>
    <scope>NUCLEOTIDE SEQUENCE [LARGE SCALE GENOMIC DNA]</scope>
    <source>
        <strain evidence="3 4">CBS 10753</strain>
    </source>
</reference>
<comment type="caution">
    <text evidence="3">The sequence shown here is derived from an EMBL/GenBank/DDBJ whole genome shotgun (WGS) entry which is preliminary data.</text>
</comment>
<dbReference type="InterPro" id="IPR048535">
    <property type="entry name" value="RRN6_beta-prop"/>
</dbReference>
<dbReference type="AlphaFoldDB" id="A0A8J5QI78"/>
<dbReference type="OrthoDB" id="4090074at2759"/>
<dbReference type="GO" id="GO:0042790">
    <property type="term" value="P:nucleolar large rRNA transcription by RNA polymerase I"/>
    <property type="evidence" value="ECO:0007669"/>
    <property type="project" value="TreeGrafter"/>
</dbReference>
<protein>
    <recommendedName>
        <fullName evidence="2">RRN6 beta-propeller domain-containing protein</fullName>
    </recommendedName>
</protein>
<feature type="compositionally biased region" description="Basic residues" evidence="1">
    <location>
        <begin position="803"/>
        <end position="815"/>
    </location>
</feature>
<gene>
    <name evidence="3" type="ORF">J8A68_001400</name>
</gene>
<dbReference type="PANTHER" id="PTHR28221:SF2">
    <property type="entry name" value="RNA POLYMERASE I-SPECIFIC TRANSCRIPTION INITIATION FACTOR RRN6"/>
    <property type="match status" value="1"/>
</dbReference>
<dbReference type="Pfam" id="PF10214">
    <property type="entry name" value="Rrn6_beta-prop"/>
    <property type="match status" value="1"/>
</dbReference>
<feature type="region of interest" description="Disordered" evidence="1">
    <location>
        <begin position="20"/>
        <end position="109"/>
    </location>
</feature>
<proteinExistence type="predicted"/>
<evidence type="ECO:0000256" key="1">
    <source>
        <dbReference type="SAM" id="MobiDB-lite"/>
    </source>
</evidence>
<evidence type="ECO:0000313" key="4">
    <source>
        <dbReference type="Proteomes" id="UP000694255"/>
    </source>
</evidence>
<dbReference type="PANTHER" id="PTHR28221">
    <property type="entry name" value="RNA POLYMERASE I-SPECIFIC TRANSCRIPTION INITIATION FACTOR RRN6"/>
    <property type="match status" value="1"/>
</dbReference>
<feature type="compositionally biased region" description="Low complexity" evidence="1">
    <location>
        <begin position="76"/>
        <end position="85"/>
    </location>
</feature>
<feature type="compositionally biased region" description="Polar residues" evidence="1">
    <location>
        <begin position="745"/>
        <end position="802"/>
    </location>
</feature>
<accession>A0A8J5QI78</accession>
<dbReference type="GO" id="GO:0001163">
    <property type="term" value="F:RNA polymerase I transcription regulatory region sequence-specific DNA binding"/>
    <property type="evidence" value="ECO:0007669"/>
    <property type="project" value="TreeGrafter"/>
</dbReference>
<organism evidence="3 4">
    <name type="scientific">[Candida] subhashii</name>
    <dbReference type="NCBI Taxonomy" id="561895"/>
    <lineage>
        <taxon>Eukaryota</taxon>
        <taxon>Fungi</taxon>
        <taxon>Dikarya</taxon>
        <taxon>Ascomycota</taxon>
        <taxon>Saccharomycotina</taxon>
        <taxon>Pichiomycetes</taxon>
        <taxon>Debaryomycetaceae</taxon>
        <taxon>Spathaspora</taxon>
    </lineage>
</organism>
<dbReference type="Proteomes" id="UP000694255">
    <property type="component" value="Unassembled WGS sequence"/>
</dbReference>